<evidence type="ECO:0000313" key="3">
    <source>
        <dbReference type="Proteomes" id="UP001151760"/>
    </source>
</evidence>
<organism evidence="2 3">
    <name type="scientific">Tanacetum coccineum</name>
    <dbReference type="NCBI Taxonomy" id="301880"/>
    <lineage>
        <taxon>Eukaryota</taxon>
        <taxon>Viridiplantae</taxon>
        <taxon>Streptophyta</taxon>
        <taxon>Embryophyta</taxon>
        <taxon>Tracheophyta</taxon>
        <taxon>Spermatophyta</taxon>
        <taxon>Magnoliopsida</taxon>
        <taxon>eudicotyledons</taxon>
        <taxon>Gunneridae</taxon>
        <taxon>Pentapetalae</taxon>
        <taxon>asterids</taxon>
        <taxon>campanulids</taxon>
        <taxon>Asterales</taxon>
        <taxon>Asteraceae</taxon>
        <taxon>Asteroideae</taxon>
        <taxon>Anthemideae</taxon>
        <taxon>Anthemidinae</taxon>
        <taxon>Tanacetum</taxon>
    </lineage>
</organism>
<evidence type="ECO:0000313" key="2">
    <source>
        <dbReference type="EMBL" id="GJT60597.1"/>
    </source>
</evidence>
<reference evidence="2" key="2">
    <citation type="submission" date="2022-01" db="EMBL/GenBank/DDBJ databases">
        <authorList>
            <person name="Yamashiro T."/>
            <person name="Shiraishi A."/>
            <person name="Satake H."/>
            <person name="Nakayama K."/>
        </authorList>
    </citation>
    <scope>NUCLEOTIDE SEQUENCE</scope>
</reference>
<reference evidence="2" key="1">
    <citation type="journal article" date="2022" name="Int. J. Mol. Sci.">
        <title>Draft Genome of Tanacetum Coccineum: Genomic Comparison of Closely Related Tanacetum-Family Plants.</title>
        <authorList>
            <person name="Yamashiro T."/>
            <person name="Shiraishi A."/>
            <person name="Nakayama K."/>
            <person name="Satake H."/>
        </authorList>
    </citation>
    <scope>NUCLEOTIDE SEQUENCE</scope>
</reference>
<accession>A0ABQ5FCX5</accession>
<comment type="caution">
    <text evidence="2">The sequence shown here is derived from an EMBL/GenBank/DDBJ whole genome shotgun (WGS) entry which is preliminary data.</text>
</comment>
<gene>
    <name evidence="2" type="ORF">Tco_1004130</name>
</gene>
<dbReference type="PROSITE" id="PS50330">
    <property type="entry name" value="UIM"/>
    <property type="match status" value="1"/>
</dbReference>
<proteinExistence type="predicted"/>
<feature type="region of interest" description="Disordered" evidence="1">
    <location>
        <begin position="275"/>
        <end position="333"/>
    </location>
</feature>
<evidence type="ECO:0000256" key="1">
    <source>
        <dbReference type="SAM" id="MobiDB-lite"/>
    </source>
</evidence>
<keyword evidence="3" id="KW-1185">Reference proteome</keyword>
<dbReference type="EMBL" id="BQNB010017213">
    <property type="protein sequence ID" value="GJT60597.1"/>
    <property type="molecule type" value="Genomic_DNA"/>
</dbReference>
<sequence length="333" mass="36835">MYLCVCPVVGFTRADTLANMNIPVNDVPAEQAPAIAPPIKTDDQILPFWDTIDALQITPTNDNDPFVAPPSSDTVNRIMSTLWDTPVTLKNVSAMYRFNSPLSPMASHLVFQDQQVPYLEIFGMPIPDALLTDEIKRAPYYGEYLEHVAKYQQYLDEERGKAGEEGVTESPKATKVTKPKAAKQTKPSAPKAAKVTKPADDKAPKQTSSQPPKSTPAPTKPSKKDQAGKVTKKRMPKGPLQLVDEFVDEGVPEKEPVYGDEEANLQWALKLSLKDQGERTQRPSCPVVFREPDSGRFQPLPKVQGKGKEKVIEEQAAPDLLTFQTPKRKSPTE</sequence>
<dbReference type="InterPro" id="IPR003903">
    <property type="entry name" value="UIM_dom"/>
</dbReference>
<protein>
    <submittedName>
        <fullName evidence="2">Retrovirus-related pol polyprotein from transposon TNT 1-94</fullName>
    </submittedName>
</protein>
<feature type="compositionally biased region" description="Low complexity" evidence="1">
    <location>
        <begin position="184"/>
        <end position="193"/>
    </location>
</feature>
<dbReference type="Proteomes" id="UP001151760">
    <property type="component" value="Unassembled WGS sequence"/>
</dbReference>
<name>A0ABQ5FCX5_9ASTR</name>
<feature type="region of interest" description="Disordered" evidence="1">
    <location>
        <begin position="161"/>
        <end position="248"/>
    </location>
</feature>